<gene>
    <name evidence="1" type="ORF">FHU40_004750</name>
</gene>
<evidence type="ECO:0000313" key="1">
    <source>
        <dbReference type="EMBL" id="MBB3044897.1"/>
    </source>
</evidence>
<dbReference type="RefSeq" id="WP_183594913.1">
    <property type="nucleotide sequence ID" value="NZ_JACHWR010000004.1"/>
</dbReference>
<dbReference type="Proteomes" id="UP000589626">
    <property type="component" value="Unassembled WGS sequence"/>
</dbReference>
<reference evidence="1 2" key="1">
    <citation type="submission" date="2020-08" db="EMBL/GenBank/DDBJ databases">
        <title>Sequencing the genomes of 1000 actinobacteria strains.</title>
        <authorList>
            <person name="Klenk H.-P."/>
        </authorList>
    </citation>
    <scope>NUCLEOTIDE SEQUENCE [LARGE SCALE GENOMIC DNA]</scope>
    <source>
        <strain evidence="1 2">DSM 105498</strain>
    </source>
</reference>
<protein>
    <submittedName>
        <fullName evidence="1">Uncharacterized protein</fullName>
    </submittedName>
</protein>
<sequence length="447" mass="49213">MSNKRFETIIREAEEAQRPKIEQDQQDYATAAGILPSVIREYDETRLLAPTIRGYWAAMLDTYTADDYARAQASELRAKERARGALGRFKTAERKRRGLRTNLAEVAARVIGRAMPGVPVLSTFATIPTKPREADLPVAVVTQTKLPELSPEGVEYGEVNVTYYFSKIHVGLASKRMIEQAAEELGLSVTCVDERRSVGGNSDSARLEVTAHPDLPYYDVVLDAHSKRLGHAIAEDIAAADVVNGQVYGDLRSGLLRSSLMTVLPDELLTSETVDDDGKRTVTIEASILLDTLRHPDPGSIRNTASDVTARLVGAVIPDLGRVECVELLSTEGHRLEVADGQVMSRIAAAEGRANFPPARRETGDIESRRGGIQLIIRGEVVSSAVEHEADARAKDELALNVADLTELVRGVEREFARETQLLAMNPGDWEPVREDWREHDYARGLR</sequence>
<dbReference type="EMBL" id="JACHWR010000004">
    <property type="protein sequence ID" value="MBB3044897.1"/>
    <property type="molecule type" value="Genomic_DNA"/>
</dbReference>
<proteinExistence type="predicted"/>
<name>A0A7W4Z3E9_9ACTN</name>
<organism evidence="1 2">
    <name type="scientific">Nocardioides soli</name>
    <dbReference type="NCBI Taxonomy" id="1036020"/>
    <lineage>
        <taxon>Bacteria</taxon>
        <taxon>Bacillati</taxon>
        <taxon>Actinomycetota</taxon>
        <taxon>Actinomycetes</taxon>
        <taxon>Propionibacteriales</taxon>
        <taxon>Nocardioidaceae</taxon>
        <taxon>Nocardioides</taxon>
    </lineage>
</organism>
<accession>A0A7W4Z3E9</accession>
<evidence type="ECO:0000313" key="2">
    <source>
        <dbReference type="Proteomes" id="UP000589626"/>
    </source>
</evidence>
<comment type="caution">
    <text evidence="1">The sequence shown here is derived from an EMBL/GenBank/DDBJ whole genome shotgun (WGS) entry which is preliminary data.</text>
</comment>
<dbReference type="AlphaFoldDB" id="A0A7W4Z3E9"/>
<keyword evidence="2" id="KW-1185">Reference proteome</keyword>